<evidence type="ECO:0000313" key="2">
    <source>
        <dbReference type="EMBL" id="KAG8182799.1"/>
    </source>
</evidence>
<dbReference type="AlphaFoldDB" id="A0AAV6UGA9"/>
<evidence type="ECO:0000256" key="1">
    <source>
        <dbReference type="SAM" id="SignalP"/>
    </source>
</evidence>
<sequence length="78" mass="8893">MEKVVILVLCSVLVWAQMAQCADDKAKTTEGKKKFFTDYAEECRADLNECLDHSWAHLPDSPPVGYCCEHYNYCLYGP</sequence>
<reference evidence="2 3" key="1">
    <citation type="journal article" date="2022" name="Nat. Ecol. Evol.">
        <title>A masculinizing supergene underlies an exaggerated male reproductive morph in a spider.</title>
        <authorList>
            <person name="Hendrickx F."/>
            <person name="De Corte Z."/>
            <person name="Sonet G."/>
            <person name="Van Belleghem S.M."/>
            <person name="Kostlbacher S."/>
            <person name="Vangestel C."/>
        </authorList>
    </citation>
    <scope>NUCLEOTIDE SEQUENCE [LARGE SCALE GENOMIC DNA]</scope>
    <source>
        <strain evidence="2">W744_W776</strain>
    </source>
</reference>
<dbReference type="Proteomes" id="UP000827092">
    <property type="component" value="Unassembled WGS sequence"/>
</dbReference>
<protein>
    <submittedName>
        <fullName evidence="2">Uncharacterized protein</fullName>
    </submittedName>
</protein>
<name>A0AAV6UGA9_9ARAC</name>
<keyword evidence="3" id="KW-1185">Reference proteome</keyword>
<accession>A0AAV6UGA9</accession>
<gene>
    <name evidence="2" type="ORF">JTE90_009112</name>
</gene>
<feature type="chain" id="PRO_5043439925" evidence="1">
    <location>
        <begin position="22"/>
        <end position="78"/>
    </location>
</feature>
<keyword evidence="1" id="KW-0732">Signal</keyword>
<evidence type="ECO:0000313" key="3">
    <source>
        <dbReference type="Proteomes" id="UP000827092"/>
    </source>
</evidence>
<comment type="caution">
    <text evidence="2">The sequence shown here is derived from an EMBL/GenBank/DDBJ whole genome shotgun (WGS) entry which is preliminary data.</text>
</comment>
<dbReference type="EMBL" id="JAFNEN010000447">
    <property type="protein sequence ID" value="KAG8182799.1"/>
    <property type="molecule type" value="Genomic_DNA"/>
</dbReference>
<proteinExistence type="predicted"/>
<feature type="signal peptide" evidence="1">
    <location>
        <begin position="1"/>
        <end position="21"/>
    </location>
</feature>
<organism evidence="2 3">
    <name type="scientific">Oedothorax gibbosus</name>
    <dbReference type="NCBI Taxonomy" id="931172"/>
    <lineage>
        <taxon>Eukaryota</taxon>
        <taxon>Metazoa</taxon>
        <taxon>Ecdysozoa</taxon>
        <taxon>Arthropoda</taxon>
        <taxon>Chelicerata</taxon>
        <taxon>Arachnida</taxon>
        <taxon>Araneae</taxon>
        <taxon>Araneomorphae</taxon>
        <taxon>Entelegynae</taxon>
        <taxon>Araneoidea</taxon>
        <taxon>Linyphiidae</taxon>
        <taxon>Erigoninae</taxon>
        <taxon>Oedothorax</taxon>
    </lineage>
</organism>